<organism evidence="4 5">
    <name type="scientific">Paramecium tetraurelia</name>
    <dbReference type="NCBI Taxonomy" id="5888"/>
    <lineage>
        <taxon>Eukaryota</taxon>
        <taxon>Sar</taxon>
        <taxon>Alveolata</taxon>
        <taxon>Ciliophora</taxon>
        <taxon>Intramacronucleata</taxon>
        <taxon>Oligohymenophorea</taxon>
        <taxon>Peniculida</taxon>
        <taxon>Parameciidae</taxon>
        <taxon>Paramecium</taxon>
    </lineage>
</organism>
<sequence length="303" mass="33832">MTYSKGTIIGNLSLIYICYILPQLQSSSICFEIFKLRIHLRSVLILQIVICNLIGSKLEAEDVSGMNLNRAQLFNCKWNNIKIPELNKLEGQYSGASSICISPDSNTLVTGYSNGSICLWDLKTVQQKAKLDAHNSCVSSFCFSPYGTILASSNYYETIRLWCTKTRKSIWYFLMLFSKWHYIRVGYKQCLFSVLLSPDSTTLASGSADQSIRICDVKIREQTVKQDGHSDSANSICFSSDATILATCSYDASIRILDVNTGQQKAKLNGHINSINSVCFSPNVNILQLVLQITLSIYISDQT</sequence>
<dbReference type="InterPro" id="IPR019775">
    <property type="entry name" value="WD40_repeat_CS"/>
</dbReference>
<dbReference type="AlphaFoldDB" id="A0C1G9"/>
<dbReference type="PANTHER" id="PTHR22847:SF637">
    <property type="entry name" value="WD REPEAT DOMAIN 5B"/>
    <property type="match status" value="1"/>
</dbReference>
<dbReference type="Gene3D" id="2.130.10.10">
    <property type="entry name" value="YVTN repeat-like/Quinoprotein amine dehydrogenase"/>
    <property type="match status" value="2"/>
</dbReference>
<dbReference type="PROSITE" id="PS50294">
    <property type="entry name" value="WD_REPEATS_REGION"/>
    <property type="match status" value="3"/>
</dbReference>
<dbReference type="Proteomes" id="UP000000600">
    <property type="component" value="Unassembled WGS sequence"/>
</dbReference>
<gene>
    <name evidence="4" type="ORF">GSPATT00034112001</name>
</gene>
<protein>
    <submittedName>
        <fullName evidence="4">Uncharacterized protein</fullName>
    </submittedName>
</protein>
<feature type="repeat" description="WD" evidence="3">
    <location>
        <begin position="89"/>
        <end position="130"/>
    </location>
</feature>
<dbReference type="GeneID" id="5017819"/>
<dbReference type="InterPro" id="IPR036322">
    <property type="entry name" value="WD40_repeat_dom_sf"/>
</dbReference>
<keyword evidence="5" id="KW-1185">Reference proteome</keyword>
<dbReference type="InterPro" id="IPR015943">
    <property type="entry name" value="WD40/YVTN_repeat-like_dom_sf"/>
</dbReference>
<evidence type="ECO:0000256" key="2">
    <source>
        <dbReference type="ARBA" id="ARBA00022737"/>
    </source>
</evidence>
<dbReference type="Pfam" id="PF00400">
    <property type="entry name" value="WD40"/>
    <property type="match status" value="5"/>
</dbReference>
<accession>A0C1G9</accession>
<dbReference type="eggNOG" id="KOG0266">
    <property type="taxonomic scope" value="Eukaryota"/>
</dbReference>
<dbReference type="EMBL" id="CT868033">
    <property type="protein sequence ID" value="CAK64636.1"/>
    <property type="molecule type" value="Genomic_DNA"/>
</dbReference>
<dbReference type="InterPro" id="IPR001680">
    <property type="entry name" value="WD40_rpt"/>
</dbReference>
<dbReference type="RefSeq" id="XP_001432033.1">
    <property type="nucleotide sequence ID" value="XM_001431996.1"/>
</dbReference>
<dbReference type="OrthoDB" id="414519at2759"/>
<dbReference type="SUPFAM" id="SSF50978">
    <property type="entry name" value="WD40 repeat-like"/>
    <property type="match status" value="1"/>
</dbReference>
<dbReference type="SMART" id="SM00320">
    <property type="entry name" value="WD40"/>
    <property type="match status" value="5"/>
</dbReference>
<keyword evidence="2" id="KW-0677">Repeat</keyword>
<dbReference type="PROSITE" id="PS00678">
    <property type="entry name" value="WD_REPEATS_1"/>
    <property type="match status" value="1"/>
</dbReference>
<evidence type="ECO:0000313" key="5">
    <source>
        <dbReference type="Proteomes" id="UP000000600"/>
    </source>
</evidence>
<proteinExistence type="predicted"/>
<feature type="repeat" description="WD" evidence="3">
    <location>
        <begin position="131"/>
        <end position="162"/>
    </location>
</feature>
<dbReference type="PROSITE" id="PS50082">
    <property type="entry name" value="WD_REPEATS_2"/>
    <property type="match status" value="3"/>
</dbReference>
<keyword evidence="1 3" id="KW-0853">WD repeat</keyword>
<dbReference type="GO" id="GO:1990234">
    <property type="term" value="C:transferase complex"/>
    <property type="evidence" value="ECO:0007669"/>
    <property type="project" value="UniProtKB-ARBA"/>
</dbReference>
<feature type="repeat" description="WD" evidence="3">
    <location>
        <begin position="226"/>
        <end position="267"/>
    </location>
</feature>
<dbReference type="HOGENOM" id="CLU_919676_0_0_1"/>
<dbReference type="KEGG" id="ptm:GSPATT00034112001"/>
<dbReference type="STRING" id="5888.A0C1G9"/>
<evidence type="ECO:0000256" key="1">
    <source>
        <dbReference type="ARBA" id="ARBA00022574"/>
    </source>
</evidence>
<reference evidence="4 5" key="1">
    <citation type="journal article" date="2006" name="Nature">
        <title>Global trends of whole-genome duplications revealed by the ciliate Paramecium tetraurelia.</title>
        <authorList>
            <consortium name="Genoscope"/>
            <person name="Aury J.-M."/>
            <person name="Jaillon O."/>
            <person name="Duret L."/>
            <person name="Noel B."/>
            <person name="Jubin C."/>
            <person name="Porcel B.M."/>
            <person name="Segurens B."/>
            <person name="Daubin V."/>
            <person name="Anthouard V."/>
            <person name="Aiach N."/>
            <person name="Arnaiz O."/>
            <person name="Billaut A."/>
            <person name="Beisson J."/>
            <person name="Blanc I."/>
            <person name="Bouhouche K."/>
            <person name="Camara F."/>
            <person name="Duharcourt S."/>
            <person name="Guigo R."/>
            <person name="Gogendeau D."/>
            <person name="Katinka M."/>
            <person name="Keller A.-M."/>
            <person name="Kissmehl R."/>
            <person name="Klotz C."/>
            <person name="Koll F."/>
            <person name="Le Moue A."/>
            <person name="Lepere C."/>
            <person name="Malinsky S."/>
            <person name="Nowacki M."/>
            <person name="Nowak J.K."/>
            <person name="Plattner H."/>
            <person name="Poulain J."/>
            <person name="Ruiz F."/>
            <person name="Serrano V."/>
            <person name="Zagulski M."/>
            <person name="Dessen P."/>
            <person name="Betermier M."/>
            <person name="Weissenbach J."/>
            <person name="Scarpelli C."/>
            <person name="Schachter V."/>
            <person name="Sperling L."/>
            <person name="Meyer E."/>
            <person name="Cohen J."/>
            <person name="Wincker P."/>
        </authorList>
    </citation>
    <scope>NUCLEOTIDE SEQUENCE [LARGE SCALE GENOMIC DNA]</scope>
    <source>
        <strain evidence="4 5">Stock d4-2</strain>
    </source>
</reference>
<evidence type="ECO:0000313" key="4">
    <source>
        <dbReference type="EMBL" id="CAK64636.1"/>
    </source>
</evidence>
<name>A0C1G9_PARTE</name>
<dbReference type="PANTHER" id="PTHR22847">
    <property type="entry name" value="WD40 REPEAT PROTEIN"/>
    <property type="match status" value="1"/>
</dbReference>
<evidence type="ECO:0000256" key="3">
    <source>
        <dbReference type="PROSITE-ProRule" id="PRU00221"/>
    </source>
</evidence>
<dbReference type="InParanoid" id="A0C1G9"/>